<feature type="transmembrane region" description="Helical" evidence="8">
    <location>
        <begin position="92"/>
        <end position="110"/>
    </location>
</feature>
<proteinExistence type="predicted"/>
<evidence type="ECO:0000256" key="6">
    <source>
        <dbReference type="ARBA" id="ARBA00023004"/>
    </source>
</evidence>
<accession>A0ABD5P2T9</accession>
<comment type="subcellular location">
    <subcellularLocation>
        <location evidence="1">Membrane</location>
    </subcellularLocation>
</comment>
<evidence type="ECO:0000256" key="2">
    <source>
        <dbReference type="ARBA" id="ARBA00022617"/>
    </source>
</evidence>
<dbReference type="Pfam" id="PF01127">
    <property type="entry name" value="Sdh_cyt"/>
    <property type="match status" value="1"/>
</dbReference>
<dbReference type="Gene3D" id="1.20.1300.10">
    <property type="entry name" value="Fumarate reductase/succinate dehydrogenase, transmembrane subunit"/>
    <property type="match status" value="1"/>
</dbReference>
<evidence type="ECO:0000256" key="8">
    <source>
        <dbReference type="SAM" id="Phobius"/>
    </source>
</evidence>
<feature type="transmembrane region" description="Helical" evidence="8">
    <location>
        <begin position="21"/>
        <end position="40"/>
    </location>
</feature>
<keyword evidence="2" id="KW-0349">Heme</keyword>
<dbReference type="InterPro" id="IPR000701">
    <property type="entry name" value="SuccDH_FuR_B_TM-su"/>
</dbReference>
<reference evidence="9 10" key="1">
    <citation type="journal article" date="2014" name="Int. J. Syst. Evol. Microbiol.">
        <title>Complete genome sequence of Corynebacterium casei LMG S-19264T (=DSM 44701T), isolated from a smear-ripened cheese.</title>
        <authorList>
            <consortium name="US DOE Joint Genome Institute (JGI-PGF)"/>
            <person name="Walter F."/>
            <person name="Albersmeier A."/>
            <person name="Kalinowski J."/>
            <person name="Ruckert C."/>
        </authorList>
    </citation>
    <scope>NUCLEOTIDE SEQUENCE [LARGE SCALE GENOMIC DNA]</scope>
    <source>
        <strain evidence="9 10">IBRC-M 10912</strain>
    </source>
</reference>
<dbReference type="SUPFAM" id="SSF81343">
    <property type="entry name" value="Fumarate reductase respiratory complex transmembrane subunits"/>
    <property type="match status" value="1"/>
</dbReference>
<evidence type="ECO:0000256" key="5">
    <source>
        <dbReference type="ARBA" id="ARBA00022989"/>
    </source>
</evidence>
<dbReference type="EMBL" id="JBHSDJ010000120">
    <property type="protein sequence ID" value="MFC4248334.1"/>
    <property type="molecule type" value="Genomic_DNA"/>
</dbReference>
<evidence type="ECO:0000256" key="7">
    <source>
        <dbReference type="ARBA" id="ARBA00023136"/>
    </source>
</evidence>
<dbReference type="RefSeq" id="WP_246976155.1">
    <property type="nucleotide sequence ID" value="NZ_CP095398.1"/>
</dbReference>
<sequence>MSTEYTPPTRDPARVGYLSWLLHRLSALALVPLLAIHVGVQVYPQYGFDAIYQYNIYQPLLSLTLGIVLLHAFLGVRATTLETRLSSRLKTVIIWLVGLFVLSLFVYRLVG</sequence>
<dbReference type="GeneID" id="71855962"/>
<dbReference type="AlphaFoldDB" id="A0ABD5P2T9"/>
<keyword evidence="4" id="KW-0479">Metal-binding</keyword>
<organism evidence="9 10">
    <name type="scientific">Natribaculum luteum</name>
    <dbReference type="NCBI Taxonomy" id="1586232"/>
    <lineage>
        <taxon>Archaea</taxon>
        <taxon>Methanobacteriati</taxon>
        <taxon>Methanobacteriota</taxon>
        <taxon>Stenosarchaea group</taxon>
        <taxon>Halobacteria</taxon>
        <taxon>Halobacteriales</taxon>
        <taxon>Natrialbaceae</taxon>
        <taxon>Natribaculum</taxon>
    </lineage>
</organism>
<dbReference type="Proteomes" id="UP001595821">
    <property type="component" value="Unassembled WGS sequence"/>
</dbReference>
<comment type="caution">
    <text evidence="9">The sequence shown here is derived from an EMBL/GenBank/DDBJ whole genome shotgun (WGS) entry which is preliminary data.</text>
</comment>
<evidence type="ECO:0000313" key="9">
    <source>
        <dbReference type="EMBL" id="MFC4248334.1"/>
    </source>
</evidence>
<keyword evidence="7 8" id="KW-0472">Membrane</keyword>
<evidence type="ECO:0000313" key="10">
    <source>
        <dbReference type="Proteomes" id="UP001595821"/>
    </source>
</evidence>
<protein>
    <recommendedName>
        <fullName evidence="11">Succinate dehydrogenase</fullName>
    </recommendedName>
</protein>
<evidence type="ECO:0000256" key="1">
    <source>
        <dbReference type="ARBA" id="ARBA00004370"/>
    </source>
</evidence>
<gene>
    <name evidence="9" type="ORF">ACFOZ7_15580</name>
</gene>
<evidence type="ECO:0000256" key="4">
    <source>
        <dbReference type="ARBA" id="ARBA00022723"/>
    </source>
</evidence>
<keyword evidence="3 8" id="KW-0812">Transmembrane</keyword>
<dbReference type="GO" id="GO:0046872">
    <property type="term" value="F:metal ion binding"/>
    <property type="evidence" value="ECO:0007669"/>
    <property type="project" value="UniProtKB-KW"/>
</dbReference>
<dbReference type="InterPro" id="IPR034804">
    <property type="entry name" value="SQR/QFR_C/D"/>
</dbReference>
<name>A0ABD5P2T9_9EURY</name>
<evidence type="ECO:0000256" key="3">
    <source>
        <dbReference type="ARBA" id="ARBA00022692"/>
    </source>
</evidence>
<keyword evidence="6" id="KW-0408">Iron</keyword>
<dbReference type="GO" id="GO:0016020">
    <property type="term" value="C:membrane"/>
    <property type="evidence" value="ECO:0007669"/>
    <property type="project" value="UniProtKB-SubCell"/>
</dbReference>
<evidence type="ECO:0008006" key="11">
    <source>
        <dbReference type="Google" id="ProtNLM"/>
    </source>
</evidence>
<feature type="transmembrane region" description="Helical" evidence="8">
    <location>
        <begin position="60"/>
        <end position="80"/>
    </location>
</feature>
<keyword evidence="5 8" id="KW-1133">Transmembrane helix</keyword>